<keyword evidence="5" id="KW-1185">Reference proteome</keyword>
<keyword evidence="2" id="KW-0647">Proteasome</keyword>
<comment type="similarity">
    <text evidence="1">Belongs to the PA28 family.</text>
</comment>
<proteinExistence type="inferred from homology"/>
<dbReference type="SUPFAM" id="SSF47216">
    <property type="entry name" value="Proteasome activator"/>
    <property type="match status" value="1"/>
</dbReference>
<evidence type="ECO:0000256" key="1">
    <source>
        <dbReference type="ARBA" id="ARBA00005883"/>
    </source>
</evidence>
<dbReference type="Pfam" id="PF02252">
    <property type="entry name" value="PA28_C"/>
    <property type="match status" value="1"/>
</dbReference>
<evidence type="ECO:0000256" key="2">
    <source>
        <dbReference type="ARBA" id="ARBA00022942"/>
    </source>
</evidence>
<reference evidence="4" key="1">
    <citation type="submission" date="2020-07" db="EMBL/GenBank/DDBJ databases">
        <title>Draft Genome Sequence of a Deep-Sea Yeast, Naganishia (Cryptococcus) liquefaciens strain N6.</title>
        <authorList>
            <person name="Han Y.W."/>
            <person name="Kajitani R."/>
            <person name="Morimoto H."/>
            <person name="Parhat M."/>
            <person name="Tsubouchi H."/>
            <person name="Bakenova O."/>
            <person name="Ogata M."/>
            <person name="Argunhan B."/>
            <person name="Aoki R."/>
            <person name="Kajiwara S."/>
            <person name="Itoh T."/>
            <person name="Iwasaki H."/>
        </authorList>
    </citation>
    <scope>NUCLEOTIDE SEQUENCE</scope>
    <source>
        <strain evidence="4">N6</strain>
    </source>
</reference>
<comment type="caution">
    <text evidence="4">The sequence shown here is derived from an EMBL/GenBank/DDBJ whole genome shotgun (WGS) entry which is preliminary data.</text>
</comment>
<dbReference type="GO" id="GO:0005654">
    <property type="term" value="C:nucleoplasm"/>
    <property type="evidence" value="ECO:0007669"/>
    <property type="project" value="TreeGrafter"/>
</dbReference>
<organism evidence="4 5">
    <name type="scientific">Naganishia liquefaciens</name>
    <dbReference type="NCBI Taxonomy" id="104408"/>
    <lineage>
        <taxon>Eukaryota</taxon>
        <taxon>Fungi</taxon>
        <taxon>Dikarya</taxon>
        <taxon>Basidiomycota</taxon>
        <taxon>Agaricomycotina</taxon>
        <taxon>Tremellomycetes</taxon>
        <taxon>Filobasidiales</taxon>
        <taxon>Filobasidiaceae</taxon>
        <taxon>Naganishia</taxon>
    </lineage>
</organism>
<dbReference type="GO" id="GO:0008537">
    <property type="term" value="C:proteasome activator complex"/>
    <property type="evidence" value="ECO:0007669"/>
    <property type="project" value="InterPro"/>
</dbReference>
<accession>A0A8H3TXX5</accession>
<sequence>MPSFAKKEHDVTEEVGDAFAGEQVQNVLKNMKDEARKRAIHIIQRDIPEYIARLNGLIEASKTDESSPLWRGQLKHGAYVKENVKLAYQQSSEDDARNIQPQGTPPIVIRDVDELSLTNVAVRDERLNSVVHGLEQPGIQWKGRLASNEVCNRLMDLLEQESERAATMGKELVHWVRLQIPQIEDGNTFGVEVQAEMVSQIERVINGAMKVHKQPKVHYEDRMHLAQSWNKFPGLEDHAAAIASSDRFDYFLGVMAITALRNSMTELLSHLCNNWAKVHNPKNADSAGAMY</sequence>
<dbReference type="OrthoDB" id="6591885at2759"/>
<dbReference type="InterPro" id="IPR003186">
    <property type="entry name" value="PA28_C"/>
</dbReference>
<dbReference type="Proteomes" id="UP000620104">
    <property type="component" value="Unassembled WGS sequence"/>
</dbReference>
<dbReference type="GO" id="GO:0005737">
    <property type="term" value="C:cytoplasm"/>
    <property type="evidence" value="ECO:0007669"/>
    <property type="project" value="TreeGrafter"/>
</dbReference>
<dbReference type="PANTHER" id="PTHR10660">
    <property type="entry name" value="PROTEASOME REGULATOR PA28"/>
    <property type="match status" value="1"/>
</dbReference>
<dbReference type="GO" id="GO:0061136">
    <property type="term" value="P:regulation of proteasomal protein catabolic process"/>
    <property type="evidence" value="ECO:0007669"/>
    <property type="project" value="TreeGrafter"/>
</dbReference>
<evidence type="ECO:0000313" key="5">
    <source>
        <dbReference type="Proteomes" id="UP000620104"/>
    </source>
</evidence>
<dbReference type="Gene3D" id="1.20.120.180">
    <property type="entry name" value="Proteasome activator pa28, C-terminal domain"/>
    <property type="match status" value="1"/>
</dbReference>
<feature type="domain" description="Proteasome activator PA28 C-terminal" evidence="3">
    <location>
        <begin position="146"/>
        <end position="286"/>
    </location>
</feature>
<dbReference type="InterPro" id="IPR036997">
    <property type="entry name" value="PA28_C_sf"/>
</dbReference>
<evidence type="ECO:0000259" key="3">
    <source>
        <dbReference type="Pfam" id="PF02252"/>
    </source>
</evidence>
<evidence type="ECO:0000313" key="4">
    <source>
        <dbReference type="EMBL" id="GHJ89132.1"/>
    </source>
</evidence>
<dbReference type="InterPro" id="IPR036252">
    <property type="entry name" value="Proteasome_activ_sf"/>
</dbReference>
<dbReference type="EMBL" id="BLZA01000035">
    <property type="protein sequence ID" value="GHJ89132.1"/>
    <property type="molecule type" value="Genomic_DNA"/>
</dbReference>
<dbReference type="PANTHER" id="PTHR10660:SF2">
    <property type="entry name" value="LD45860P"/>
    <property type="match status" value="1"/>
</dbReference>
<name>A0A8H3TXX5_9TREE</name>
<protein>
    <recommendedName>
        <fullName evidence="3">Proteasome activator PA28 C-terminal domain-containing protein</fullName>
    </recommendedName>
</protein>
<dbReference type="AlphaFoldDB" id="A0A8H3TXX5"/>
<dbReference type="InterPro" id="IPR009077">
    <property type="entry name" value="Proteasome_activ_PA28"/>
</dbReference>
<dbReference type="GO" id="GO:2000045">
    <property type="term" value="P:regulation of G1/S transition of mitotic cell cycle"/>
    <property type="evidence" value="ECO:0007669"/>
    <property type="project" value="TreeGrafter"/>
</dbReference>
<gene>
    <name evidence="4" type="ORF">NliqN6_5534</name>
</gene>
<dbReference type="GO" id="GO:0061133">
    <property type="term" value="F:endopeptidase activator activity"/>
    <property type="evidence" value="ECO:0007669"/>
    <property type="project" value="TreeGrafter"/>
</dbReference>